<feature type="region of interest" description="Disordered" evidence="13">
    <location>
        <begin position="1"/>
        <end position="41"/>
    </location>
</feature>
<gene>
    <name evidence="15" type="ORF">ABIE37_004192</name>
</gene>
<evidence type="ECO:0000313" key="15">
    <source>
        <dbReference type="EMBL" id="MET4542387.1"/>
    </source>
</evidence>
<keyword evidence="16" id="KW-1185">Reference proteome</keyword>
<dbReference type="EMBL" id="JBEPSN010000013">
    <property type="protein sequence ID" value="MET4542387.1"/>
    <property type="molecule type" value="Genomic_DNA"/>
</dbReference>
<dbReference type="Proteomes" id="UP001549307">
    <property type="component" value="Unassembled WGS sequence"/>
</dbReference>
<evidence type="ECO:0000256" key="9">
    <source>
        <dbReference type="ARBA" id="ARBA00022968"/>
    </source>
</evidence>
<dbReference type="PANTHER" id="PTHR10859:SF91">
    <property type="entry name" value="DOLICHYL-PHOSPHATE BETA-GLUCOSYLTRANSFERASE"/>
    <property type="match status" value="1"/>
</dbReference>
<keyword evidence="7" id="KW-0812">Transmembrane</keyword>
<evidence type="ECO:0000256" key="4">
    <source>
        <dbReference type="ARBA" id="ARBA00012583"/>
    </source>
</evidence>
<comment type="caution">
    <text evidence="15">The sequence shown here is derived from an EMBL/GenBank/DDBJ whole genome shotgun (WGS) entry which is preliminary data.</text>
</comment>
<evidence type="ECO:0000256" key="2">
    <source>
        <dbReference type="ARBA" id="ARBA00004922"/>
    </source>
</evidence>
<proteinExistence type="inferred from homology"/>
<dbReference type="CDD" id="cd04188">
    <property type="entry name" value="DPG_synthase"/>
    <property type="match status" value="1"/>
</dbReference>
<comment type="pathway">
    <text evidence="2">Protein modification; protein glycosylation.</text>
</comment>
<keyword evidence="8" id="KW-0256">Endoplasmic reticulum</keyword>
<keyword evidence="5" id="KW-0328">Glycosyltransferase</keyword>
<dbReference type="GeneID" id="92755123"/>
<evidence type="ECO:0000256" key="7">
    <source>
        <dbReference type="ARBA" id="ARBA00022692"/>
    </source>
</evidence>
<evidence type="ECO:0000256" key="5">
    <source>
        <dbReference type="ARBA" id="ARBA00022676"/>
    </source>
</evidence>
<keyword evidence="9" id="KW-0735">Signal-anchor</keyword>
<protein>
    <recommendedName>
        <fullName evidence="4">dolichyl-phosphate beta-glucosyltransferase</fullName>
        <ecNumber evidence="4">2.4.1.117</ecNumber>
    </recommendedName>
</protein>
<evidence type="ECO:0000313" key="16">
    <source>
        <dbReference type="Proteomes" id="UP001549307"/>
    </source>
</evidence>
<dbReference type="Gene3D" id="3.90.550.10">
    <property type="entry name" value="Spore Coat Polysaccharide Biosynthesis Protein SpsA, Chain A"/>
    <property type="match status" value="1"/>
</dbReference>
<organism evidence="15 16">
    <name type="scientific">Arthrobacter bambusae</name>
    <dbReference type="NCBI Taxonomy" id="1338426"/>
    <lineage>
        <taxon>Bacteria</taxon>
        <taxon>Bacillati</taxon>
        <taxon>Actinomycetota</taxon>
        <taxon>Actinomycetes</taxon>
        <taxon>Micrococcales</taxon>
        <taxon>Micrococcaceae</taxon>
        <taxon>Arthrobacter</taxon>
    </lineage>
</organism>
<evidence type="ECO:0000256" key="1">
    <source>
        <dbReference type="ARBA" id="ARBA00004389"/>
    </source>
</evidence>
<evidence type="ECO:0000259" key="14">
    <source>
        <dbReference type="Pfam" id="PF00535"/>
    </source>
</evidence>
<feature type="domain" description="Glycosyltransferase 2-like" evidence="14">
    <location>
        <begin position="54"/>
        <end position="220"/>
    </location>
</feature>
<keyword evidence="10" id="KW-1133">Transmembrane helix</keyword>
<keyword evidence="11" id="KW-0472">Membrane</keyword>
<dbReference type="RefSeq" id="WP_354232723.1">
    <property type="nucleotide sequence ID" value="NZ_JBEPSN010000013.1"/>
</dbReference>
<keyword evidence="6" id="KW-0808">Transferase</keyword>
<dbReference type="EC" id="2.4.1.117" evidence="4"/>
<evidence type="ECO:0000256" key="11">
    <source>
        <dbReference type="ARBA" id="ARBA00023136"/>
    </source>
</evidence>
<evidence type="ECO:0000256" key="6">
    <source>
        <dbReference type="ARBA" id="ARBA00022679"/>
    </source>
</evidence>
<dbReference type="InterPro" id="IPR001173">
    <property type="entry name" value="Glyco_trans_2-like"/>
</dbReference>
<evidence type="ECO:0000256" key="12">
    <source>
        <dbReference type="ARBA" id="ARBA00045097"/>
    </source>
</evidence>
<evidence type="ECO:0000256" key="3">
    <source>
        <dbReference type="ARBA" id="ARBA00006739"/>
    </source>
</evidence>
<name>A0ABV2PCI8_9MICC</name>
<sequence length="336" mass="36476">MTLTEPTTSAPPRRFHSAGFGGAALGTTQQGAQAGPQARRSPIDTRAAVPVLDVTLPVFNEEARLERNLRRLHGHLTDSFPHTFRITVADNASTDNTLRIAERLARELPELTVVRFQQRGRGNALRHIWQVSPSPVLAYMEADLSTDLSALAPLIAPLLSGHSDLAVGTRLARSSQAARSPQRGFISRSYNFLLHAVLGARFSDAQCGFKAVRADVAHRILPYAKDDGWFFDTELLVIAERCGLRVHEVPVDWTDDPTSSVDVVRTALADLRGLVRLARDLGSGRVPYKEVRREIGRTPASGTAAARLGPLLRVAGWAAMSAAVVFAVLHAAHVVD</sequence>
<feature type="compositionally biased region" description="Polar residues" evidence="13">
    <location>
        <begin position="1"/>
        <end position="10"/>
    </location>
</feature>
<feature type="compositionally biased region" description="Low complexity" evidence="13">
    <location>
        <begin position="25"/>
        <end position="38"/>
    </location>
</feature>
<dbReference type="InterPro" id="IPR029044">
    <property type="entry name" value="Nucleotide-diphossugar_trans"/>
</dbReference>
<comment type="subcellular location">
    <subcellularLocation>
        <location evidence="1">Endoplasmic reticulum membrane</location>
        <topology evidence="1">Single-pass membrane protein</topology>
    </subcellularLocation>
</comment>
<evidence type="ECO:0000256" key="8">
    <source>
        <dbReference type="ARBA" id="ARBA00022824"/>
    </source>
</evidence>
<reference evidence="15 16" key="1">
    <citation type="submission" date="2024-06" db="EMBL/GenBank/DDBJ databases">
        <title>Sorghum-associated microbial communities from plants grown in Nebraska, USA.</title>
        <authorList>
            <person name="Schachtman D."/>
        </authorList>
    </citation>
    <scope>NUCLEOTIDE SEQUENCE [LARGE SCALE GENOMIC DNA]</scope>
    <source>
        <strain evidence="15 16">3552</strain>
    </source>
</reference>
<dbReference type="InterPro" id="IPR035518">
    <property type="entry name" value="DPG_synthase"/>
</dbReference>
<evidence type="ECO:0000256" key="10">
    <source>
        <dbReference type="ARBA" id="ARBA00022989"/>
    </source>
</evidence>
<comment type="catalytic activity">
    <reaction evidence="12">
        <text>a di-trans,poly-cis-dolichyl phosphate + UDP-alpha-D-glucose = a di-trans,poly-cis-dolichyl beta-D-glucosyl phosphate + UDP</text>
        <dbReference type="Rhea" id="RHEA:15401"/>
        <dbReference type="Rhea" id="RHEA-COMP:19498"/>
        <dbReference type="Rhea" id="RHEA-COMP:19502"/>
        <dbReference type="ChEBI" id="CHEBI:57525"/>
        <dbReference type="ChEBI" id="CHEBI:57683"/>
        <dbReference type="ChEBI" id="CHEBI:58223"/>
        <dbReference type="ChEBI" id="CHEBI:58885"/>
        <dbReference type="EC" id="2.4.1.117"/>
    </reaction>
    <physiologicalReaction direction="left-to-right" evidence="12">
        <dbReference type="Rhea" id="RHEA:15402"/>
    </physiologicalReaction>
</comment>
<accession>A0ABV2PCI8</accession>
<dbReference type="PANTHER" id="PTHR10859">
    <property type="entry name" value="GLYCOSYL TRANSFERASE"/>
    <property type="match status" value="1"/>
</dbReference>
<dbReference type="SUPFAM" id="SSF53448">
    <property type="entry name" value="Nucleotide-diphospho-sugar transferases"/>
    <property type="match status" value="1"/>
</dbReference>
<comment type="similarity">
    <text evidence="3">Belongs to the glycosyltransferase 2 family.</text>
</comment>
<dbReference type="Pfam" id="PF00535">
    <property type="entry name" value="Glycos_transf_2"/>
    <property type="match status" value="1"/>
</dbReference>
<evidence type="ECO:0000256" key="13">
    <source>
        <dbReference type="SAM" id="MobiDB-lite"/>
    </source>
</evidence>